<proteinExistence type="predicted"/>
<dbReference type="EMBL" id="GBYX01476734">
    <property type="protein sequence ID" value="JAO04943.1"/>
    <property type="molecule type" value="Transcribed_RNA"/>
</dbReference>
<name>A0A0S7EIZ4_9TELE</name>
<protein>
    <submittedName>
        <fullName evidence="2">PPUP874</fullName>
    </submittedName>
</protein>
<accession>A0A0S7EIZ4</accession>
<gene>
    <name evidence="2" type="primary">PPUP874</name>
</gene>
<reference evidence="2" key="1">
    <citation type="submission" date="2014-12" db="EMBL/GenBank/DDBJ databases">
        <title>Parallel Evolution in Life History Adaptation Evident in the Tissue-Specific Poeciliopsis prolifica transcriptome.</title>
        <authorList>
            <person name="Jue N.K."/>
            <person name="Foley R.J."/>
            <person name="Obergfell C."/>
            <person name="Reznick D.N."/>
            <person name="O'Neill R.J."/>
            <person name="O'Neill M.J."/>
        </authorList>
    </citation>
    <scope>NUCLEOTIDE SEQUENCE</scope>
</reference>
<sequence length="128" mass="14348">MALKPQDGISPLISLEFIHEYDKWEETILCPLDSRYIGISQPYQVGLEEDPGHVTSETGRNRTNGRDSEEEVPTKKTRPRRPLGEEDPLLSSPVKTGMTSCAKILMAYDDLIWSSPVISPSDEDPFLS</sequence>
<dbReference type="AlphaFoldDB" id="A0A0S7EIZ4"/>
<evidence type="ECO:0000313" key="2">
    <source>
        <dbReference type="EMBL" id="JAO04943.1"/>
    </source>
</evidence>
<organism evidence="2">
    <name type="scientific">Poeciliopsis prolifica</name>
    <name type="common">blackstripe livebearer</name>
    <dbReference type="NCBI Taxonomy" id="188132"/>
    <lineage>
        <taxon>Eukaryota</taxon>
        <taxon>Metazoa</taxon>
        <taxon>Chordata</taxon>
        <taxon>Craniata</taxon>
        <taxon>Vertebrata</taxon>
        <taxon>Euteleostomi</taxon>
        <taxon>Actinopterygii</taxon>
        <taxon>Neopterygii</taxon>
        <taxon>Teleostei</taxon>
        <taxon>Neoteleostei</taxon>
        <taxon>Acanthomorphata</taxon>
        <taxon>Ovalentaria</taxon>
        <taxon>Atherinomorphae</taxon>
        <taxon>Cyprinodontiformes</taxon>
        <taxon>Poeciliidae</taxon>
        <taxon>Poeciliinae</taxon>
        <taxon>Poeciliopsis</taxon>
    </lineage>
</organism>
<feature type="non-terminal residue" evidence="2">
    <location>
        <position position="128"/>
    </location>
</feature>
<evidence type="ECO:0000256" key="1">
    <source>
        <dbReference type="SAM" id="MobiDB-lite"/>
    </source>
</evidence>
<feature type="region of interest" description="Disordered" evidence="1">
    <location>
        <begin position="46"/>
        <end position="95"/>
    </location>
</feature>